<evidence type="ECO:0000256" key="5">
    <source>
        <dbReference type="PROSITE-ProRule" id="PRU00117"/>
    </source>
</evidence>
<feature type="compositionally biased region" description="Basic and acidic residues" evidence="6">
    <location>
        <begin position="22"/>
        <end position="33"/>
    </location>
</feature>
<dbReference type="PANTHER" id="PTHR10288">
    <property type="entry name" value="KH DOMAIN CONTAINING RNA BINDING PROTEIN"/>
    <property type="match status" value="1"/>
</dbReference>
<proteinExistence type="predicted"/>
<evidence type="ECO:0000256" key="6">
    <source>
        <dbReference type="SAM" id="MobiDB-lite"/>
    </source>
</evidence>
<keyword evidence="4" id="KW-0539">Nucleus</keyword>
<dbReference type="Pfam" id="PF00013">
    <property type="entry name" value="KH_1"/>
    <property type="match status" value="4"/>
</dbReference>
<feature type="domain" description="K Homology" evidence="7">
    <location>
        <begin position="352"/>
        <end position="427"/>
    </location>
</feature>
<dbReference type="Gene3D" id="3.30.1370.10">
    <property type="entry name" value="K Homology domain, type 1"/>
    <property type="match status" value="2"/>
</dbReference>
<sequence length="547" mass="59446">MGQRSDYGKGSQVLSEYSGNEGGKRRNVNDDKEQNSIGLDHTVYRYLCPLRKIGSIIGIGGDIAKQLRAQTTARIRISETIPGCDERVITIYSASDETNIYGNEHISPAQDALFRVHDRVVAEEAPLNGPFEEPQQVTLRLLVPSDQIGCVIGKGGQIIQNIRNETHAQIRILGSEHLPPCALSSDELIQINGEATVVKKALYEVAFRLHENPSRSQQSLLSTPSIYRSGITFSNPHVGGRPVGVTSLMGPYGNYKNNGRDWSFMMKEFTLRLVCPTENLGAVIGKSGAIVKQIRQESGASIIVDSSGADEDDCIISVSAKELFEAPSRTIDAVMRLQPRCSGKMERDSGDSVIITRLLVSSSRIGCIIGKGGAIIKEMRSTSRANIRIFSDENVPKVASEDDEMVQITGDVHAAKNALLQVMQRLRTNVFENDGNSSTFPIPAQSLATSTETFGQKYATPDNRTRNPVYSTYSGGYSSKTLPSTGNYGSYDDSQVVSESGYGAYAVYSAGRSTDSRQIKKMILKNDFNCGMVITGTASAPLFKNGA</sequence>
<dbReference type="InterPro" id="IPR036612">
    <property type="entry name" value="KH_dom_type_1_sf"/>
</dbReference>
<dbReference type="GO" id="GO:0003723">
    <property type="term" value="F:RNA binding"/>
    <property type="evidence" value="ECO:0007669"/>
    <property type="project" value="UniProtKB-UniRule"/>
</dbReference>
<name>A0AAW2S002_SESRA</name>
<dbReference type="SUPFAM" id="SSF54791">
    <property type="entry name" value="Eukaryotic type KH-domain (KH-domain type I)"/>
    <property type="match status" value="4"/>
</dbReference>
<comment type="caution">
    <text evidence="8">The sequence shown here is derived from an EMBL/GenBank/DDBJ whole genome shotgun (WGS) entry which is preliminary data.</text>
</comment>
<keyword evidence="3 5" id="KW-0694">RNA-binding</keyword>
<keyword evidence="2" id="KW-0677">Repeat</keyword>
<dbReference type="EMBL" id="JACGWJ010000012">
    <property type="protein sequence ID" value="KAL0385825.1"/>
    <property type="molecule type" value="Genomic_DNA"/>
</dbReference>
<comment type="subcellular location">
    <subcellularLocation>
        <location evidence="1">Nucleus</location>
    </subcellularLocation>
</comment>
<evidence type="ECO:0000313" key="8">
    <source>
        <dbReference type="EMBL" id="KAL0385825.1"/>
    </source>
</evidence>
<dbReference type="PROSITE" id="PS50084">
    <property type="entry name" value="KH_TYPE_1"/>
    <property type="match status" value="4"/>
</dbReference>
<gene>
    <name evidence="8" type="ORF">Sradi_2976800</name>
</gene>
<dbReference type="GO" id="GO:0009911">
    <property type="term" value="P:positive regulation of flower development"/>
    <property type="evidence" value="ECO:0007669"/>
    <property type="project" value="UniProtKB-ARBA"/>
</dbReference>
<reference evidence="8" key="2">
    <citation type="journal article" date="2024" name="Plant">
        <title>Genomic evolution and insights into agronomic trait innovations of Sesamum species.</title>
        <authorList>
            <person name="Miao H."/>
            <person name="Wang L."/>
            <person name="Qu L."/>
            <person name="Liu H."/>
            <person name="Sun Y."/>
            <person name="Le M."/>
            <person name="Wang Q."/>
            <person name="Wei S."/>
            <person name="Zheng Y."/>
            <person name="Lin W."/>
            <person name="Duan Y."/>
            <person name="Cao H."/>
            <person name="Xiong S."/>
            <person name="Wang X."/>
            <person name="Wei L."/>
            <person name="Li C."/>
            <person name="Ma Q."/>
            <person name="Ju M."/>
            <person name="Zhao R."/>
            <person name="Li G."/>
            <person name="Mu C."/>
            <person name="Tian Q."/>
            <person name="Mei H."/>
            <person name="Zhang T."/>
            <person name="Gao T."/>
            <person name="Zhang H."/>
        </authorList>
    </citation>
    <scope>NUCLEOTIDE SEQUENCE</scope>
    <source>
        <strain evidence="8">G02</strain>
    </source>
</reference>
<dbReference type="InterPro" id="IPR004088">
    <property type="entry name" value="KH_dom_type_1"/>
</dbReference>
<dbReference type="SMART" id="SM00322">
    <property type="entry name" value="KH"/>
    <property type="match status" value="4"/>
</dbReference>
<protein>
    <submittedName>
        <fullName evidence="8">KH domain-containing protein</fullName>
    </submittedName>
</protein>
<feature type="domain" description="K Homology" evidence="7">
    <location>
        <begin position="135"/>
        <end position="210"/>
    </location>
</feature>
<dbReference type="AlphaFoldDB" id="A0AAW2S002"/>
<dbReference type="FunFam" id="3.30.310.210:FF:000002">
    <property type="entry name" value="KH domain-containing protein"/>
    <property type="match status" value="1"/>
</dbReference>
<dbReference type="CDD" id="cd22459">
    <property type="entry name" value="KH-I_PEPPER_rpt1_like"/>
    <property type="match status" value="1"/>
</dbReference>
<evidence type="ECO:0000256" key="1">
    <source>
        <dbReference type="ARBA" id="ARBA00004123"/>
    </source>
</evidence>
<evidence type="ECO:0000256" key="2">
    <source>
        <dbReference type="ARBA" id="ARBA00022737"/>
    </source>
</evidence>
<evidence type="ECO:0000256" key="4">
    <source>
        <dbReference type="ARBA" id="ARBA00023242"/>
    </source>
</evidence>
<feature type="domain" description="K Homology" evidence="7">
    <location>
        <begin position="267"/>
        <end position="339"/>
    </location>
</feature>
<evidence type="ECO:0000256" key="3">
    <source>
        <dbReference type="ARBA" id="ARBA00022884"/>
    </source>
</evidence>
<dbReference type="Gene3D" id="3.30.310.210">
    <property type="match status" value="1"/>
</dbReference>
<feature type="domain" description="K Homology" evidence="7">
    <location>
        <begin position="40"/>
        <end position="121"/>
    </location>
</feature>
<dbReference type="InterPro" id="IPR004087">
    <property type="entry name" value="KH_dom"/>
</dbReference>
<dbReference type="CDD" id="cd22460">
    <property type="entry name" value="KH-I_PEPPER_rpt2_like"/>
    <property type="match status" value="2"/>
</dbReference>
<organism evidence="8">
    <name type="scientific">Sesamum radiatum</name>
    <name type="common">Black benniseed</name>
    <dbReference type="NCBI Taxonomy" id="300843"/>
    <lineage>
        <taxon>Eukaryota</taxon>
        <taxon>Viridiplantae</taxon>
        <taxon>Streptophyta</taxon>
        <taxon>Embryophyta</taxon>
        <taxon>Tracheophyta</taxon>
        <taxon>Spermatophyta</taxon>
        <taxon>Magnoliopsida</taxon>
        <taxon>eudicotyledons</taxon>
        <taxon>Gunneridae</taxon>
        <taxon>Pentapetalae</taxon>
        <taxon>asterids</taxon>
        <taxon>lamiids</taxon>
        <taxon>Lamiales</taxon>
        <taxon>Pedaliaceae</taxon>
        <taxon>Sesamum</taxon>
    </lineage>
</organism>
<feature type="region of interest" description="Disordered" evidence="6">
    <location>
        <begin position="1"/>
        <end position="33"/>
    </location>
</feature>
<reference evidence="8" key="1">
    <citation type="submission" date="2020-06" db="EMBL/GenBank/DDBJ databases">
        <authorList>
            <person name="Li T."/>
            <person name="Hu X."/>
            <person name="Zhang T."/>
            <person name="Song X."/>
            <person name="Zhang H."/>
            <person name="Dai N."/>
            <person name="Sheng W."/>
            <person name="Hou X."/>
            <person name="Wei L."/>
        </authorList>
    </citation>
    <scope>NUCLEOTIDE SEQUENCE</scope>
    <source>
        <strain evidence="8">G02</strain>
        <tissue evidence="8">Leaf</tissue>
    </source>
</reference>
<evidence type="ECO:0000259" key="7">
    <source>
        <dbReference type="SMART" id="SM00322"/>
    </source>
</evidence>
<dbReference type="GO" id="GO:0005634">
    <property type="term" value="C:nucleus"/>
    <property type="evidence" value="ECO:0007669"/>
    <property type="project" value="UniProtKB-SubCell"/>
</dbReference>
<accession>A0AAW2S002</accession>